<dbReference type="RefSeq" id="WP_420162640.1">
    <property type="nucleotide sequence ID" value="NZ_JBDLNV010000001.1"/>
</dbReference>
<keyword evidence="3" id="KW-0274">FAD</keyword>
<keyword evidence="7" id="KW-1185">Reference proteome</keyword>
<evidence type="ECO:0000313" key="6">
    <source>
        <dbReference type="EMBL" id="MFM1722051.1"/>
    </source>
</evidence>
<reference evidence="6 7" key="1">
    <citation type="submission" date="2023-11" db="EMBL/GenBank/DDBJ databases">
        <authorList>
            <person name="Val-Calvo J."/>
            <person name="Scortti M."/>
            <person name="Vazquez-Boland J."/>
        </authorList>
    </citation>
    <scope>NUCLEOTIDE SEQUENCE [LARGE SCALE GENOMIC DNA]</scope>
    <source>
        <strain evidence="6 7">PAM 2766</strain>
    </source>
</reference>
<dbReference type="SUPFAM" id="SSF51905">
    <property type="entry name" value="FAD/NAD(P)-binding domain"/>
    <property type="match status" value="1"/>
</dbReference>
<protein>
    <submittedName>
        <fullName evidence="6">FAD-dependent oxidoreductase</fullName>
        <ecNumber evidence="6">1.-.-.-</ecNumber>
    </submittedName>
</protein>
<dbReference type="GO" id="GO:0016491">
    <property type="term" value="F:oxidoreductase activity"/>
    <property type="evidence" value="ECO:0007669"/>
    <property type="project" value="UniProtKB-KW"/>
</dbReference>
<evidence type="ECO:0000313" key="7">
    <source>
        <dbReference type="Proteomes" id="UP001629745"/>
    </source>
</evidence>
<keyword evidence="2" id="KW-0285">Flavoprotein</keyword>
<dbReference type="EMBL" id="JBDLNV010000001">
    <property type="protein sequence ID" value="MFM1722051.1"/>
    <property type="molecule type" value="Genomic_DNA"/>
</dbReference>
<dbReference type="Gene3D" id="3.50.50.60">
    <property type="entry name" value="FAD/NAD(P)-binding domain"/>
    <property type="match status" value="1"/>
</dbReference>
<feature type="domain" description="FAD dependent oxidoreductase" evidence="5">
    <location>
        <begin position="8"/>
        <end position="381"/>
    </location>
</feature>
<name>A0ABW9FBC2_9NOCA</name>
<proteinExistence type="predicted"/>
<comment type="cofactor">
    <cofactor evidence="1">
        <name>FAD</name>
        <dbReference type="ChEBI" id="CHEBI:57692"/>
    </cofactor>
</comment>
<dbReference type="PANTHER" id="PTHR10961:SF10">
    <property type="entry name" value="FAD DEPENDENT OXIDOREDUCTASE DOMAIN-CONTAINING PROTEIN"/>
    <property type="match status" value="1"/>
</dbReference>
<organism evidence="6 7">
    <name type="scientific">Rhodococcus parequi</name>
    <dbReference type="NCBI Taxonomy" id="3137122"/>
    <lineage>
        <taxon>Bacteria</taxon>
        <taxon>Bacillati</taxon>
        <taxon>Actinomycetota</taxon>
        <taxon>Actinomycetes</taxon>
        <taxon>Mycobacteriales</taxon>
        <taxon>Nocardiaceae</taxon>
        <taxon>Rhodococcus</taxon>
    </lineage>
</organism>
<dbReference type="InterPro" id="IPR006076">
    <property type="entry name" value="FAD-dep_OxRdtase"/>
</dbReference>
<dbReference type="InterPro" id="IPR036188">
    <property type="entry name" value="FAD/NAD-bd_sf"/>
</dbReference>
<dbReference type="Proteomes" id="UP001629745">
    <property type="component" value="Unassembled WGS sequence"/>
</dbReference>
<accession>A0ABW9FBC2</accession>
<dbReference type="InterPro" id="IPR045170">
    <property type="entry name" value="MTOX"/>
</dbReference>
<sequence length="415" mass="44896">MQDERHFDVVVVGAGPIGAATARHLTERGASVLVVGPDEPEGFVNHDGTWAGYYDQGRLAHVLEVPLMTSMLTMRSIRRFADLQERTGVDFATPRQSLTVMPDASERSTITDWFNRDLLAGNAADLNVAVEQFSATELQQQYPDLRFAPGHVGIVQRDAFIVNPRALVKAELAAAVARGAVVVRDTVDSLEHVARGVRIVSRSGESWRAGKVVVATGAATNVSGLLPKPLDMRTYGATVVLVEVPDPAAFDIPAMMYLKAVGGEVAYGGIVMSPLQYPDGRWYLKCSGRSLLDNPLDSAEAITRWVRTGGRREDIGEALDLLAELLPGKWFGPAHTRPCMVCETPTALPYIDQVDEHTVVAIEGERGAMAADEIGRLTANLTIDAVWTDSLPHTAFQARWAQPEPARPVQAAATV</sequence>
<gene>
    <name evidence="6" type="ORF">ABEU20_000593</name>
</gene>
<evidence type="ECO:0000259" key="5">
    <source>
        <dbReference type="Pfam" id="PF01266"/>
    </source>
</evidence>
<dbReference type="PANTHER" id="PTHR10961">
    <property type="entry name" value="PEROXISOMAL SARCOSINE OXIDASE"/>
    <property type="match status" value="1"/>
</dbReference>
<evidence type="ECO:0000256" key="1">
    <source>
        <dbReference type="ARBA" id="ARBA00001974"/>
    </source>
</evidence>
<comment type="caution">
    <text evidence="6">The sequence shown here is derived from an EMBL/GenBank/DDBJ whole genome shotgun (WGS) entry which is preliminary data.</text>
</comment>
<evidence type="ECO:0000256" key="2">
    <source>
        <dbReference type="ARBA" id="ARBA00022630"/>
    </source>
</evidence>
<dbReference type="EC" id="1.-.-.-" evidence="6"/>
<keyword evidence="4 6" id="KW-0560">Oxidoreductase</keyword>
<evidence type="ECO:0000256" key="3">
    <source>
        <dbReference type="ARBA" id="ARBA00022827"/>
    </source>
</evidence>
<evidence type="ECO:0000256" key="4">
    <source>
        <dbReference type="ARBA" id="ARBA00023002"/>
    </source>
</evidence>
<dbReference type="Gene3D" id="3.30.9.10">
    <property type="entry name" value="D-Amino Acid Oxidase, subunit A, domain 2"/>
    <property type="match status" value="1"/>
</dbReference>
<dbReference type="Pfam" id="PF01266">
    <property type="entry name" value="DAO"/>
    <property type="match status" value="1"/>
</dbReference>